<dbReference type="RefSeq" id="WP_311360539.1">
    <property type="nucleotide sequence ID" value="NZ_JAVRIE010000001.1"/>
</dbReference>
<dbReference type="Pfam" id="PF02482">
    <property type="entry name" value="Ribosomal_S30AE"/>
    <property type="match status" value="1"/>
</dbReference>
<evidence type="ECO:0000313" key="3">
    <source>
        <dbReference type="Proteomes" id="UP001249020"/>
    </source>
</evidence>
<sequence length="110" mass="12544">MHFKIVQLDVEISEAQAEYLNETLRMQLGRYTQAIDLVTVTFCKDTDQFGQAVIHCAIDIDNLPEGKTQANNISTTLEMAAYNAASRAKRQLDRHRRASMRQNVPPYICK</sequence>
<feature type="region of interest" description="Disordered" evidence="1">
    <location>
        <begin position="91"/>
        <end position="110"/>
    </location>
</feature>
<protein>
    <recommendedName>
        <fullName evidence="4">Ribosomal subunit interface protein</fullName>
    </recommendedName>
</protein>
<reference evidence="2 3" key="1">
    <citation type="submission" date="2023-09" db="EMBL/GenBank/DDBJ databases">
        <authorList>
            <person name="Rey-Velasco X."/>
        </authorList>
    </citation>
    <scope>NUCLEOTIDE SEQUENCE [LARGE SCALE GENOMIC DNA]</scope>
    <source>
        <strain evidence="2 3">W409</strain>
    </source>
</reference>
<gene>
    <name evidence="2" type="ORF">RM544_04370</name>
</gene>
<evidence type="ECO:0000313" key="2">
    <source>
        <dbReference type="EMBL" id="MDT0581765.1"/>
    </source>
</evidence>
<dbReference type="InterPro" id="IPR036567">
    <property type="entry name" value="RHF-like"/>
</dbReference>
<keyword evidence="3" id="KW-1185">Reference proteome</keyword>
<proteinExistence type="predicted"/>
<dbReference type="EMBL" id="JAVRIE010000001">
    <property type="protein sequence ID" value="MDT0581765.1"/>
    <property type="molecule type" value="Genomic_DNA"/>
</dbReference>
<dbReference type="SUPFAM" id="SSF69754">
    <property type="entry name" value="Ribosome binding protein Y (YfiA homologue)"/>
    <property type="match status" value="1"/>
</dbReference>
<dbReference type="Proteomes" id="UP001249020">
    <property type="component" value="Unassembled WGS sequence"/>
</dbReference>
<comment type="caution">
    <text evidence="2">The sequence shown here is derived from an EMBL/GenBank/DDBJ whole genome shotgun (WGS) entry which is preliminary data.</text>
</comment>
<evidence type="ECO:0000256" key="1">
    <source>
        <dbReference type="SAM" id="MobiDB-lite"/>
    </source>
</evidence>
<name>A0AAW8QYT9_9ALTE</name>
<accession>A0AAW8QYT9</accession>
<dbReference type="AlphaFoldDB" id="A0AAW8QYT9"/>
<evidence type="ECO:0008006" key="4">
    <source>
        <dbReference type="Google" id="ProtNLM"/>
    </source>
</evidence>
<organism evidence="2 3">
    <name type="scientific">Brumicola blandensis</name>
    <dbReference type="NCBI Taxonomy" id="3075611"/>
    <lineage>
        <taxon>Bacteria</taxon>
        <taxon>Pseudomonadati</taxon>
        <taxon>Pseudomonadota</taxon>
        <taxon>Gammaproteobacteria</taxon>
        <taxon>Alteromonadales</taxon>
        <taxon>Alteromonadaceae</taxon>
        <taxon>Brumicola</taxon>
    </lineage>
</organism>
<dbReference type="InterPro" id="IPR003489">
    <property type="entry name" value="RHF/RaiA"/>
</dbReference>
<dbReference type="Gene3D" id="3.30.160.100">
    <property type="entry name" value="Ribosome hibernation promotion factor-like"/>
    <property type="match status" value="1"/>
</dbReference>